<name>A0AAD5LW21_PARTN</name>
<proteinExistence type="predicted"/>
<organism evidence="1 2">
    <name type="scientific">Parelaphostrongylus tenuis</name>
    <name type="common">Meningeal worm</name>
    <dbReference type="NCBI Taxonomy" id="148309"/>
    <lineage>
        <taxon>Eukaryota</taxon>
        <taxon>Metazoa</taxon>
        <taxon>Ecdysozoa</taxon>
        <taxon>Nematoda</taxon>
        <taxon>Chromadorea</taxon>
        <taxon>Rhabditida</taxon>
        <taxon>Rhabditina</taxon>
        <taxon>Rhabditomorpha</taxon>
        <taxon>Strongyloidea</taxon>
        <taxon>Metastrongylidae</taxon>
        <taxon>Parelaphostrongylus</taxon>
    </lineage>
</organism>
<evidence type="ECO:0000313" key="1">
    <source>
        <dbReference type="EMBL" id="KAJ1347535.1"/>
    </source>
</evidence>
<protein>
    <submittedName>
        <fullName evidence="1">Uncharacterized protein</fullName>
    </submittedName>
</protein>
<evidence type="ECO:0000313" key="2">
    <source>
        <dbReference type="Proteomes" id="UP001196413"/>
    </source>
</evidence>
<dbReference type="EMBL" id="JAHQIW010000330">
    <property type="protein sequence ID" value="KAJ1347535.1"/>
    <property type="molecule type" value="Genomic_DNA"/>
</dbReference>
<accession>A0AAD5LW21</accession>
<dbReference type="AlphaFoldDB" id="A0AAD5LW21"/>
<keyword evidence="2" id="KW-1185">Reference proteome</keyword>
<sequence length="69" mass="7759">MQPALVDGSRCNNVTKPLAKQRRHRKYFVRMSNRVLEADRVGTNIFEPTTTTTPTRATTLGTAKLAIAW</sequence>
<reference evidence="1" key="1">
    <citation type="submission" date="2021-06" db="EMBL/GenBank/DDBJ databases">
        <title>Parelaphostrongylus tenuis whole genome reference sequence.</title>
        <authorList>
            <person name="Garwood T.J."/>
            <person name="Larsen P.A."/>
            <person name="Fountain-Jones N.M."/>
            <person name="Garbe J.R."/>
            <person name="Macchietto M.G."/>
            <person name="Kania S.A."/>
            <person name="Gerhold R.W."/>
            <person name="Richards J.E."/>
            <person name="Wolf T.M."/>
        </authorList>
    </citation>
    <scope>NUCLEOTIDE SEQUENCE</scope>
    <source>
        <strain evidence="1">MNPRO001-30</strain>
        <tissue evidence="1">Meninges</tissue>
    </source>
</reference>
<dbReference type="Proteomes" id="UP001196413">
    <property type="component" value="Unassembled WGS sequence"/>
</dbReference>
<gene>
    <name evidence="1" type="ORF">KIN20_002612</name>
</gene>
<comment type="caution">
    <text evidence="1">The sequence shown here is derived from an EMBL/GenBank/DDBJ whole genome shotgun (WGS) entry which is preliminary data.</text>
</comment>